<dbReference type="EMBL" id="JACGWK010000552">
    <property type="protein sequence ID" value="KAL0297867.1"/>
    <property type="molecule type" value="Genomic_DNA"/>
</dbReference>
<dbReference type="AlphaFoldDB" id="A0AAW2JTR0"/>
<sequence>MRLDQDQNQIEETHLDHGQVEETHLHQGRACLDQHSIEADCLDRLDWIEGCLNQDQVEETRLNLGLASIRSSVPQPRPSQGNMP</sequence>
<evidence type="ECO:0000256" key="1">
    <source>
        <dbReference type="SAM" id="MobiDB-lite"/>
    </source>
</evidence>
<organism evidence="2">
    <name type="scientific">Sesamum angustifolium</name>
    <dbReference type="NCBI Taxonomy" id="2727405"/>
    <lineage>
        <taxon>Eukaryota</taxon>
        <taxon>Viridiplantae</taxon>
        <taxon>Streptophyta</taxon>
        <taxon>Embryophyta</taxon>
        <taxon>Tracheophyta</taxon>
        <taxon>Spermatophyta</taxon>
        <taxon>Magnoliopsida</taxon>
        <taxon>eudicotyledons</taxon>
        <taxon>Gunneridae</taxon>
        <taxon>Pentapetalae</taxon>
        <taxon>asterids</taxon>
        <taxon>lamiids</taxon>
        <taxon>Lamiales</taxon>
        <taxon>Pedaliaceae</taxon>
        <taxon>Sesamum</taxon>
    </lineage>
</organism>
<feature type="region of interest" description="Disordered" evidence="1">
    <location>
        <begin position="1"/>
        <end position="20"/>
    </location>
</feature>
<protein>
    <submittedName>
        <fullName evidence="2">Uncharacterized protein</fullName>
    </submittedName>
</protein>
<name>A0AAW2JTR0_9LAMI</name>
<proteinExistence type="predicted"/>
<comment type="caution">
    <text evidence="2">The sequence shown here is derived from an EMBL/GenBank/DDBJ whole genome shotgun (WGS) entry which is preliminary data.</text>
</comment>
<accession>A0AAW2JTR0</accession>
<reference evidence="2" key="2">
    <citation type="journal article" date="2024" name="Plant">
        <title>Genomic evolution and insights into agronomic trait innovations of Sesamum species.</title>
        <authorList>
            <person name="Miao H."/>
            <person name="Wang L."/>
            <person name="Qu L."/>
            <person name="Liu H."/>
            <person name="Sun Y."/>
            <person name="Le M."/>
            <person name="Wang Q."/>
            <person name="Wei S."/>
            <person name="Zheng Y."/>
            <person name="Lin W."/>
            <person name="Duan Y."/>
            <person name="Cao H."/>
            <person name="Xiong S."/>
            <person name="Wang X."/>
            <person name="Wei L."/>
            <person name="Li C."/>
            <person name="Ma Q."/>
            <person name="Ju M."/>
            <person name="Zhao R."/>
            <person name="Li G."/>
            <person name="Mu C."/>
            <person name="Tian Q."/>
            <person name="Mei H."/>
            <person name="Zhang T."/>
            <person name="Gao T."/>
            <person name="Zhang H."/>
        </authorList>
    </citation>
    <scope>NUCLEOTIDE SEQUENCE</scope>
    <source>
        <strain evidence="2">G01</strain>
    </source>
</reference>
<reference evidence="2" key="1">
    <citation type="submission" date="2020-06" db="EMBL/GenBank/DDBJ databases">
        <authorList>
            <person name="Li T."/>
            <person name="Hu X."/>
            <person name="Zhang T."/>
            <person name="Song X."/>
            <person name="Zhang H."/>
            <person name="Dai N."/>
            <person name="Sheng W."/>
            <person name="Hou X."/>
            <person name="Wei L."/>
        </authorList>
    </citation>
    <scope>NUCLEOTIDE SEQUENCE</scope>
    <source>
        <strain evidence="2">G01</strain>
        <tissue evidence="2">Leaf</tissue>
    </source>
</reference>
<evidence type="ECO:0000313" key="2">
    <source>
        <dbReference type="EMBL" id="KAL0297867.1"/>
    </source>
</evidence>
<gene>
    <name evidence="2" type="ORF">Sangu_3175300</name>
</gene>